<evidence type="ECO:0000256" key="1">
    <source>
        <dbReference type="ARBA" id="ARBA00023125"/>
    </source>
</evidence>
<dbReference type="SUPFAM" id="SSF47413">
    <property type="entry name" value="lambda repressor-like DNA-binding domains"/>
    <property type="match status" value="1"/>
</dbReference>
<name>A0A149Q2W4_9PROT</name>
<dbReference type="AlphaFoldDB" id="A0A149Q2W4"/>
<dbReference type="InterPro" id="IPR001387">
    <property type="entry name" value="Cro/C1-type_HTH"/>
</dbReference>
<dbReference type="RefSeq" id="WP_062250994.1">
    <property type="nucleotide sequence ID" value="NZ_LHZA01000157.1"/>
</dbReference>
<dbReference type="SUPFAM" id="SSF51182">
    <property type="entry name" value="RmlC-like cupins"/>
    <property type="match status" value="1"/>
</dbReference>
<dbReference type="InterPro" id="IPR010982">
    <property type="entry name" value="Lambda_DNA-bd_dom_sf"/>
</dbReference>
<evidence type="ECO:0000313" key="3">
    <source>
        <dbReference type="EMBL" id="KXU91639.1"/>
    </source>
</evidence>
<dbReference type="EMBL" id="LHZA01000157">
    <property type="protein sequence ID" value="KXU91639.1"/>
    <property type="molecule type" value="Genomic_DNA"/>
</dbReference>
<protein>
    <submittedName>
        <fullName evidence="3">XRE family transcriptional regulator</fullName>
    </submittedName>
</protein>
<feature type="domain" description="HTH cro/C1-type" evidence="2">
    <location>
        <begin position="15"/>
        <end position="69"/>
    </location>
</feature>
<dbReference type="PANTHER" id="PTHR46797">
    <property type="entry name" value="HTH-TYPE TRANSCRIPTIONAL REGULATOR"/>
    <property type="match status" value="1"/>
</dbReference>
<dbReference type="PANTHER" id="PTHR46797:SF10">
    <property type="entry name" value="BLR1115 PROTEIN"/>
    <property type="match status" value="1"/>
</dbReference>
<dbReference type="InterPro" id="IPR014710">
    <property type="entry name" value="RmlC-like_jellyroll"/>
</dbReference>
<dbReference type="PROSITE" id="PS50943">
    <property type="entry name" value="HTH_CROC1"/>
    <property type="match status" value="1"/>
</dbReference>
<gene>
    <name evidence="3" type="ORF">AD928_12945</name>
</gene>
<dbReference type="InterPro" id="IPR050807">
    <property type="entry name" value="TransReg_Diox_bact_type"/>
</dbReference>
<dbReference type="Pfam" id="PF01381">
    <property type="entry name" value="HTH_3"/>
    <property type="match status" value="1"/>
</dbReference>
<reference evidence="3 4" key="1">
    <citation type="submission" date="2015-06" db="EMBL/GenBank/DDBJ databases">
        <title>Improved classification and identification of acetic acid bacteria using matrix-assisted laser desorption/ionization time-of-flight mass spectrometry; Gluconobacter nephelii and Gluconobacter uchimurae are later heterotypic synonyms of Gluconobacter japonicus and Gluconobacter oxydans, respectively.</title>
        <authorList>
            <person name="Li L."/>
            <person name="Cleenwerck I."/>
            <person name="De Vuyst L."/>
            <person name="Vandamme P."/>
        </authorList>
    </citation>
    <scope>NUCLEOTIDE SEQUENCE [LARGE SCALE GENOMIC DNA]</scope>
    <source>
        <strain evidence="3 4">LMG 1625</strain>
    </source>
</reference>
<comment type="caution">
    <text evidence="3">The sequence shown here is derived from an EMBL/GenBank/DDBJ whole genome shotgun (WGS) entry which is preliminary data.</text>
</comment>
<dbReference type="Gene3D" id="1.10.260.40">
    <property type="entry name" value="lambda repressor-like DNA-binding domains"/>
    <property type="match status" value="1"/>
</dbReference>
<dbReference type="CDD" id="cd00093">
    <property type="entry name" value="HTH_XRE"/>
    <property type="match status" value="1"/>
</dbReference>
<dbReference type="SMART" id="SM00530">
    <property type="entry name" value="HTH_XRE"/>
    <property type="match status" value="1"/>
</dbReference>
<dbReference type="GO" id="GO:0003700">
    <property type="term" value="F:DNA-binding transcription factor activity"/>
    <property type="evidence" value="ECO:0007669"/>
    <property type="project" value="TreeGrafter"/>
</dbReference>
<proteinExistence type="predicted"/>
<dbReference type="GO" id="GO:0003677">
    <property type="term" value="F:DNA binding"/>
    <property type="evidence" value="ECO:0007669"/>
    <property type="project" value="UniProtKB-KW"/>
</dbReference>
<dbReference type="CDD" id="cd02209">
    <property type="entry name" value="cupin_XRE_C"/>
    <property type="match status" value="1"/>
</dbReference>
<dbReference type="PATRIC" id="fig|178900.5.peg.327"/>
<keyword evidence="1" id="KW-0238">DNA-binding</keyword>
<evidence type="ECO:0000259" key="2">
    <source>
        <dbReference type="PROSITE" id="PS50943"/>
    </source>
</evidence>
<dbReference type="GO" id="GO:0005829">
    <property type="term" value="C:cytosol"/>
    <property type="evidence" value="ECO:0007669"/>
    <property type="project" value="TreeGrafter"/>
</dbReference>
<accession>A0A149Q2W4</accession>
<sequence>MDKDNQSCPTLAEHLKTLRLDLGLSLQALAEKSGVSRATLSRIENADVSPTAETLGRLAAAFALPLSQLLAPLEPSFPPLARRDKQNVWSDPEKKFSRRVVSPPSRQLKLEIIECSIEPYQHIAYDRPAFPGHEHHLLMLAGSLTITVDGASYDLRSGDCLRYQLRGASSFETSELPARYIIAMA</sequence>
<dbReference type="Proteomes" id="UP000075473">
    <property type="component" value="Unassembled WGS sequence"/>
</dbReference>
<dbReference type="Gene3D" id="2.60.120.10">
    <property type="entry name" value="Jelly Rolls"/>
    <property type="match status" value="1"/>
</dbReference>
<dbReference type="InterPro" id="IPR011051">
    <property type="entry name" value="RmlC_Cupin_sf"/>
</dbReference>
<evidence type="ECO:0000313" key="4">
    <source>
        <dbReference type="Proteomes" id="UP000075473"/>
    </source>
</evidence>
<organism evidence="3 4">
    <name type="scientific">Acetobacter cerevisiae</name>
    <dbReference type="NCBI Taxonomy" id="178900"/>
    <lineage>
        <taxon>Bacteria</taxon>
        <taxon>Pseudomonadati</taxon>
        <taxon>Pseudomonadota</taxon>
        <taxon>Alphaproteobacteria</taxon>
        <taxon>Acetobacterales</taxon>
        <taxon>Acetobacteraceae</taxon>
        <taxon>Acetobacter</taxon>
    </lineage>
</organism>